<dbReference type="RefSeq" id="WP_249848730.1">
    <property type="nucleotide sequence ID" value="NZ_JAMGBD010000002.1"/>
</dbReference>
<sequence>MLDRLFMEHPRSLGLSWYRHGMGALKIGGKLIFAGCAALIHGLVPGLFTDTAGRTVTETYNYIQKIRAGSGKPEQWSDYDI</sequence>
<dbReference type="Pfam" id="PF19883">
    <property type="entry name" value="DUF6356"/>
    <property type="match status" value="1"/>
</dbReference>
<evidence type="ECO:0000313" key="1">
    <source>
        <dbReference type="EMBL" id="MCL6684312.1"/>
    </source>
</evidence>
<dbReference type="InterPro" id="IPR045936">
    <property type="entry name" value="DUF6356"/>
</dbReference>
<reference evidence="1" key="1">
    <citation type="submission" date="2022-05" db="EMBL/GenBank/DDBJ databases">
        <authorList>
            <person name="Jo J.-H."/>
            <person name="Im W.-T."/>
        </authorList>
    </citation>
    <scope>NUCLEOTIDE SEQUENCE</scope>
    <source>
        <strain evidence="1">SE158</strain>
    </source>
</reference>
<evidence type="ECO:0000313" key="2">
    <source>
        <dbReference type="Proteomes" id="UP001165363"/>
    </source>
</evidence>
<dbReference type="Proteomes" id="UP001165363">
    <property type="component" value="Unassembled WGS sequence"/>
</dbReference>
<accession>A0ABT0RNU1</accession>
<protein>
    <submittedName>
        <fullName evidence="1">DUF6356 family protein</fullName>
    </submittedName>
</protein>
<comment type="caution">
    <text evidence="1">The sequence shown here is derived from an EMBL/GenBank/DDBJ whole genome shotgun (WGS) entry which is preliminary data.</text>
</comment>
<keyword evidence="2" id="KW-1185">Reference proteome</keyword>
<proteinExistence type="predicted"/>
<dbReference type="EMBL" id="JAMGBD010000002">
    <property type="protein sequence ID" value="MCL6684312.1"/>
    <property type="molecule type" value="Genomic_DNA"/>
</dbReference>
<gene>
    <name evidence="1" type="ORF">LZ536_10420</name>
</gene>
<name>A0ABT0RNU1_9SPHN</name>
<organism evidence="1 2">
    <name type="scientific">Sphingomonas alba</name>
    <dbReference type="NCBI Taxonomy" id="2908208"/>
    <lineage>
        <taxon>Bacteria</taxon>
        <taxon>Pseudomonadati</taxon>
        <taxon>Pseudomonadota</taxon>
        <taxon>Alphaproteobacteria</taxon>
        <taxon>Sphingomonadales</taxon>
        <taxon>Sphingomonadaceae</taxon>
        <taxon>Sphingomonas</taxon>
    </lineage>
</organism>